<dbReference type="Gene3D" id="3.10.180.10">
    <property type="entry name" value="2,3-Dihydroxybiphenyl 1,2-Dioxygenase, domain 1"/>
    <property type="match status" value="1"/>
</dbReference>
<reference evidence="2 3" key="1">
    <citation type="submission" date="2019-03" db="EMBL/GenBank/DDBJ databases">
        <title>Genome sequence of Sphingomonas sp. 17J27-24.</title>
        <authorList>
            <person name="Kim M."/>
            <person name="Maeng S."/>
            <person name="Sathiyaraj S."/>
        </authorList>
    </citation>
    <scope>NUCLEOTIDE SEQUENCE [LARGE SCALE GENOMIC DNA]</scope>
    <source>
        <strain evidence="2 3">17J27-24</strain>
    </source>
</reference>
<dbReference type="AlphaFoldDB" id="A0A4Y8ZPT8"/>
<evidence type="ECO:0000313" key="2">
    <source>
        <dbReference type="EMBL" id="TFI58030.1"/>
    </source>
</evidence>
<comment type="caution">
    <text evidence="2">The sequence shown here is derived from an EMBL/GenBank/DDBJ whole genome shotgun (WGS) entry which is preliminary data.</text>
</comment>
<evidence type="ECO:0000259" key="1">
    <source>
        <dbReference type="PROSITE" id="PS51819"/>
    </source>
</evidence>
<dbReference type="Proteomes" id="UP000298213">
    <property type="component" value="Unassembled WGS sequence"/>
</dbReference>
<dbReference type="EMBL" id="SPDV01000021">
    <property type="protein sequence ID" value="TFI58030.1"/>
    <property type="molecule type" value="Genomic_DNA"/>
</dbReference>
<dbReference type="SUPFAM" id="SSF54593">
    <property type="entry name" value="Glyoxalase/Bleomycin resistance protein/Dihydroxybiphenyl dioxygenase"/>
    <property type="match status" value="1"/>
</dbReference>
<dbReference type="InterPro" id="IPR029068">
    <property type="entry name" value="Glyas_Bleomycin-R_OHBP_Dase"/>
</dbReference>
<dbReference type="PANTHER" id="PTHR36503">
    <property type="entry name" value="BLR2520 PROTEIN"/>
    <property type="match status" value="1"/>
</dbReference>
<organism evidence="2 3">
    <name type="scientific">Sphingomonas parva</name>
    <dbReference type="NCBI Taxonomy" id="2555898"/>
    <lineage>
        <taxon>Bacteria</taxon>
        <taxon>Pseudomonadati</taxon>
        <taxon>Pseudomonadota</taxon>
        <taxon>Alphaproteobacteria</taxon>
        <taxon>Sphingomonadales</taxon>
        <taxon>Sphingomonadaceae</taxon>
        <taxon>Sphingomonas</taxon>
    </lineage>
</organism>
<gene>
    <name evidence="2" type="ORF">E2493_12625</name>
</gene>
<dbReference type="PROSITE" id="PS51819">
    <property type="entry name" value="VOC"/>
    <property type="match status" value="1"/>
</dbReference>
<name>A0A4Y8ZPT8_9SPHN</name>
<keyword evidence="3" id="KW-1185">Reference proteome</keyword>
<dbReference type="InterPro" id="IPR004360">
    <property type="entry name" value="Glyas_Fos-R_dOase_dom"/>
</dbReference>
<dbReference type="Pfam" id="PF00903">
    <property type="entry name" value="Glyoxalase"/>
    <property type="match status" value="1"/>
</dbReference>
<dbReference type="PANTHER" id="PTHR36503:SF3">
    <property type="entry name" value="BLR0126 PROTEIN"/>
    <property type="match status" value="1"/>
</dbReference>
<protein>
    <submittedName>
        <fullName evidence="2">Glyoxalase</fullName>
    </submittedName>
</protein>
<accession>A0A4Y8ZPT8</accession>
<evidence type="ECO:0000313" key="3">
    <source>
        <dbReference type="Proteomes" id="UP000298213"/>
    </source>
</evidence>
<dbReference type="RefSeq" id="WP_135087308.1">
    <property type="nucleotide sequence ID" value="NZ_SPDV01000021.1"/>
</dbReference>
<feature type="domain" description="VOC" evidence="1">
    <location>
        <begin position="5"/>
        <end position="135"/>
    </location>
</feature>
<dbReference type="OrthoDB" id="9798430at2"/>
<dbReference type="InterPro" id="IPR037523">
    <property type="entry name" value="VOC_core"/>
</dbReference>
<sequence length="147" mass="15739">MAHAIFSQANVVTADPQRSLHFYRLLGADIPPQGVWDAGDGIFHANGAPGGPARLEIDSVRFAALWNAAWRGRTDLAGRVLLGFAVAERHEVDAIWREVTSAGFAGLQPPCDAFWGSRFAIVEDPDGVAVGIMSPQSDEHRSPPPLG</sequence>
<proteinExistence type="predicted"/>